<feature type="transmembrane region" description="Helical" evidence="9">
    <location>
        <begin position="295"/>
        <end position="313"/>
    </location>
</feature>
<dbReference type="EMBL" id="WBKH01000002">
    <property type="protein sequence ID" value="KAB1479489.1"/>
    <property type="molecule type" value="Genomic_DNA"/>
</dbReference>
<evidence type="ECO:0000256" key="7">
    <source>
        <dbReference type="ARBA" id="ARBA00023136"/>
    </source>
</evidence>
<comment type="caution">
    <text evidence="10">The sequence shown here is derived from an EMBL/GenBank/DDBJ whole genome shotgun (WGS) entry which is preliminary data.</text>
</comment>
<feature type="transmembrane region" description="Helical" evidence="9">
    <location>
        <begin position="434"/>
        <end position="453"/>
    </location>
</feature>
<evidence type="ECO:0000256" key="5">
    <source>
        <dbReference type="ARBA" id="ARBA00022692"/>
    </source>
</evidence>
<keyword evidence="6 9" id="KW-1133">Transmembrane helix</keyword>
<feature type="transmembrane region" description="Helical" evidence="9">
    <location>
        <begin position="21"/>
        <end position="39"/>
    </location>
</feature>
<gene>
    <name evidence="10" type="ORF">F8R14_02210</name>
</gene>
<dbReference type="GO" id="GO:1905039">
    <property type="term" value="P:carboxylic acid transmembrane transport"/>
    <property type="evidence" value="ECO:0007669"/>
    <property type="project" value="UniProtKB-ARBA"/>
</dbReference>
<accession>A0A833CC21</accession>
<keyword evidence="7 9" id="KW-0472">Membrane</keyword>
<organism evidence="10 11">
    <name type="scientific">Veillonella seminalis</name>
    <dbReference type="NCBI Taxonomy" id="1502943"/>
    <lineage>
        <taxon>Bacteria</taxon>
        <taxon>Bacillati</taxon>
        <taxon>Bacillota</taxon>
        <taxon>Negativicutes</taxon>
        <taxon>Veillonellales</taxon>
        <taxon>Veillonellaceae</taxon>
        <taxon>Veillonella</taxon>
    </lineage>
</organism>
<proteinExistence type="inferred from homology"/>
<evidence type="ECO:0000313" key="10">
    <source>
        <dbReference type="EMBL" id="KAB1479489.1"/>
    </source>
</evidence>
<dbReference type="AlphaFoldDB" id="A0A833CC21"/>
<feature type="transmembrane region" description="Helical" evidence="9">
    <location>
        <begin position="474"/>
        <end position="496"/>
    </location>
</feature>
<sequence length="500" mass="53649">MATQTTPAATLPTAGYPKSKLIGLILSFAVLIGILCLPTPSDLSTAGHRMIGILFFAIVLWISSAVSYPVSATMLTALTAVLLGTAPNIDAPTKILGTSNALKIAISGYSTPAWALVAAAMFISVAMTKTGLDRRIALNVLSRIGTKTSRIYIGVIFTGFILSFFVPSATARLACLIPIILGILDSLGINRQSKLAALLVIGATQADTLWNIMVQTAAAQNLVAVGFISTQLNTSVSWIDWLLAAAPYSLVMVVIYYFLSMWLLKPDEHDLEGSQKELQQHLQNLGPMTFNEKKLLVLSVILLGFWATGGHLHKYDTTTTTVVAIALFLMPGIGIIDWKYAQSRIDWGSIVMFGAGISLGTALLKTKAATWLANAFIHMFALETLTIFALLATITLFLIMIHLGFASATALSSAMIPIVISIVTAVNMPGINPIGLTVIAQFSICFGFILPVNSPQGMVSYSSGTFEVKTFMKTGIPITIIGYIMLLVYAATYWHWIGFV</sequence>
<evidence type="ECO:0000256" key="1">
    <source>
        <dbReference type="ARBA" id="ARBA00004141"/>
    </source>
</evidence>
<dbReference type="RefSeq" id="WP_127008505.1">
    <property type="nucleotide sequence ID" value="NZ_RQUZ01000012.1"/>
</dbReference>
<protein>
    <recommendedName>
        <fullName evidence="4">Sodium-dependent dicarboxylate transporter SdcS</fullName>
    </recommendedName>
    <alternativeName>
        <fullName evidence="8">Na(+)/dicarboxylate symporter</fullName>
    </alternativeName>
</protein>
<feature type="transmembrane region" description="Helical" evidence="9">
    <location>
        <begin position="238"/>
        <end position="259"/>
    </location>
</feature>
<dbReference type="Pfam" id="PF00939">
    <property type="entry name" value="Na_sulph_symp"/>
    <property type="match status" value="1"/>
</dbReference>
<dbReference type="Proteomes" id="UP000434554">
    <property type="component" value="Unassembled WGS sequence"/>
</dbReference>
<dbReference type="PIRSF" id="PIRSF002457">
    <property type="entry name" value="DASS"/>
    <property type="match status" value="1"/>
</dbReference>
<dbReference type="InterPro" id="IPR001898">
    <property type="entry name" value="SLC13A/DASS"/>
</dbReference>
<evidence type="ECO:0000256" key="8">
    <source>
        <dbReference type="ARBA" id="ARBA00031174"/>
    </source>
</evidence>
<dbReference type="PANTHER" id="PTHR10283">
    <property type="entry name" value="SOLUTE CARRIER FAMILY 13 MEMBER"/>
    <property type="match status" value="1"/>
</dbReference>
<evidence type="ECO:0000256" key="9">
    <source>
        <dbReference type="SAM" id="Phobius"/>
    </source>
</evidence>
<feature type="transmembrane region" description="Helical" evidence="9">
    <location>
        <begin position="376"/>
        <end position="401"/>
    </location>
</feature>
<comment type="subcellular location">
    <subcellularLocation>
        <location evidence="1">Membrane</location>
        <topology evidence="1">Multi-pass membrane protein</topology>
    </subcellularLocation>
</comment>
<evidence type="ECO:0000256" key="2">
    <source>
        <dbReference type="ARBA" id="ARBA00006772"/>
    </source>
</evidence>
<feature type="transmembrane region" description="Helical" evidence="9">
    <location>
        <begin position="51"/>
        <end position="84"/>
    </location>
</feature>
<name>A0A833CC21_9FIRM</name>
<dbReference type="GO" id="GO:0008514">
    <property type="term" value="F:organic anion transmembrane transporter activity"/>
    <property type="evidence" value="ECO:0007669"/>
    <property type="project" value="UniProtKB-ARBA"/>
</dbReference>
<dbReference type="InterPro" id="IPR030676">
    <property type="entry name" value="CitT-rel"/>
</dbReference>
<reference evidence="10 11" key="1">
    <citation type="submission" date="2019-09" db="EMBL/GenBank/DDBJ databases">
        <title>Draft genome sequence of 3 type strains from the CCUG.</title>
        <authorList>
            <person name="Pineiro-Iglesias B."/>
            <person name="Tunovic T."/>
            <person name="Unosson C."/>
            <person name="Inganas E."/>
            <person name="Ohlen M."/>
            <person name="Cardew S."/>
            <person name="Jensie-Markopoulos S."/>
            <person name="Salva-Serra F."/>
            <person name="Jaen-Luchoro D."/>
            <person name="Karlsson R."/>
            <person name="Svensson-Stadler L."/>
            <person name="Chun J."/>
            <person name="Moore E."/>
        </authorList>
    </citation>
    <scope>NUCLEOTIDE SEQUENCE [LARGE SCALE GENOMIC DNA]</scope>
    <source>
        <strain evidence="10 11">CCUG 65427</strain>
    </source>
</reference>
<dbReference type="GeneID" id="83055768"/>
<evidence type="ECO:0000256" key="4">
    <source>
        <dbReference type="ARBA" id="ARBA00020150"/>
    </source>
</evidence>
<dbReference type="NCBIfam" id="TIGR00785">
    <property type="entry name" value="dass"/>
    <property type="match status" value="1"/>
</dbReference>
<comment type="similarity">
    <text evidence="2">Belongs to the SLC13A/DASS transporter (TC 2.A.47) family. NADC subfamily.</text>
</comment>
<feature type="transmembrane region" description="Helical" evidence="9">
    <location>
        <begin position="104"/>
        <end position="128"/>
    </location>
</feature>
<evidence type="ECO:0000313" key="11">
    <source>
        <dbReference type="Proteomes" id="UP000434554"/>
    </source>
</evidence>
<feature type="transmembrane region" description="Helical" evidence="9">
    <location>
        <begin position="149"/>
        <end position="165"/>
    </location>
</feature>
<feature type="transmembrane region" description="Helical" evidence="9">
    <location>
        <begin position="408"/>
        <end position="428"/>
    </location>
</feature>
<evidence type="ECO:0000256" key="6">
    <source>
        <dbReference type="ARBA" id="ARBA00022989"/>
    </source>
</evidence>
<keyword evidence="5 9" id="KW-0812">Transmembrane</keyword>
<feature type="transmembrane region" description="Helical" evidence="9">
    <location>
        <begin position="319"/>
        <end position="338"/>
    </location>
</feature>
<evidence type="ECO:0000256" key="3">
    <source>
        <dbReference type="ARBA" id="ARBA00007349"/>
    </source>
</evidence>
<comment type="similarity">
    <text evidence="3">Belongs to the SLC13A/DASS transporter (TC 2.A.47) family. DIT1 subfamily.</text>
</comment>
<dbReference type="PANTHER" id="PTHR10283:SF82">
    <property type="entry name" value="SOLUTE CARRIER FAMILY 13 MEMBER 2"/>
    <property type="match status" value="1"/>
</dbReference>
<feature type="transmembrane region" description="Helical" evidence="9">
    <location>
        <begin position="345"/>
        <end position="364"/>
    </location>
</feature>
<dbReference type="GO" id="GO:0005886">
    <property type="term" value="C:plasma membrane"/>
    <property type="evidence" value="ECO:0007669"/>
    <property type="project" value="TreeGrafter"/>
</dbReference>